<evidence type="ECO:0000256" key="3">
    <source>
        <dbReference type="ARBA" id="ARBA00023163"/>
    </source>
</evidence>
<dbReference type="SMART" id="SM00345">
    <property type="entry name" value="HTH_GNTR"/>
    <property type="match status" value="1"/>
</dbReference>
<dbReference type="PANTHER" id="PTHR43537">
    <property type="entry name" value="TRANSCRIPTIONAL REGULATOR, GNTR FAMILY"/>
    <property type="match status" value="1"/>
</dbReference>
<dbReference type="PANTHER" id="PTHR43537:SF45">
    <property type="entry name" value="GNTR FAMILY REGULATORY PROTEIN"/>
    <property type="match status" value="1"/>
</dbReference>
<dbReference type="InterPro" id="IPR008920">
    <property type="entry name" value="TF_FadR/GntR_C"/>
</dbReference>
<evidence type="ECO:0000313" key="5">
    <source>
        <dbReference type="EMBL" id="ADP83412.1"/>
    </source>
</evidence>
<dbReference type="EMBL" id="CP002299">
    <property type="protein sequence ID" value="ADP83412.1"/>
    <property type="molecule type" value="Genomic_DNA"/>
</dbReference>
<feature type="domain" description="HTH gntR-type" evidence="4">
    <location>
        <begin position="10"/>
        <end position="77"/>
    </location>
</feature>
<sequence length="218" mass="24013">MSPSRTVKLAKASNAVVDYLMEEIFEGRLRSGQRVDLVEVGETLGLSRSPVREGLVMLERDGIVSIRHHRGVFVEPFDAESVMDDFEVMGLLSGVAVARLAARRDPAVVAELERLVEELRSAGSIDRIGEIVPEILRTQHRAGGSRRLRAELRAFAGFLPWVFRVESGLTREEIIAEQERVLALIIAGDGDGAARQRTADFRVAGERVISELTARGVL</sequence>
<reference evidence="5 6" key="1">
    <citation type="submission" date="2010-10" db="EMBL/GenBank/DDBJ databases">
        <title>Complete sequence of Frankia sp. EuI1c.</title>
        <authorList>
            <consortium name="US DOE Joint Genome Institute"/>
            <person name="Lucas S."/>
            <person name="Copeland A."/>
            <person name="Lapidus A."/>
            <person name="Cheng J.-F."/>
            <person name="Bruce D."/>
            <person name="Goodwin L."/>
            <person name="Pitluck S."/>
            <person name="Chertkov O."/>
            <person name="Detter J.C."/>
            <person name="Han C."/>
            <person name="Tapia R."/>
            <person name="Land M."/>
            <person name="Hauser L."/>
            <person name="Jeffries C."/>
            <person name="Kyrpides N."/>
            <person name="Ivanova N."/>
            <person name="Mikhailova N."/>
            <person name="Beauchemin N."/>
            <person name="Sen A."/>
            <person name="Sur S.A."/>
            <person name="Gtari M."/>
            <person name="Wall L."/>
            <person name="Tisa L."/>
            <person name="Woyke T."/>
        </authorList>
    </citation>
    <scope>NUCLEOTIDE SEQUENCE [LARGE SCALE GENOMIC DNA]</scope>
    <source>
        <strain evidence="6">DSM 45817 / CECT 9037 / EuI1c</strain>
    </source>
</reference>
<dbReference type="Proteomes" id="UP000002484">
    <property type="component" value="Chromosome"/>
</dbReference>
<dbReference type="InParanoid" id="E3JAS4"/>
<dbReference type="PROSITE" id="PS50949">
    <property type="entry name" value="HTH_GNTR"/>
    <property type="match status" value="1"/>
</dbReference>
<evidence type="ECO:0000256" key="2">
    <source>
        <dbReference type="ARBA" id="ARBA00023125"/>
    </source>
</evidence>
<dbReference type="InterPro" id="IPR036388">
    <property type="entry name" value="WH-like_DNA-bd_sf"/>
</dbReference>
<accession>E3JAS4</accession>
<dbReference type="InterPro" id="IPR036390">
    <property type="entry name" value="WH_DNA-bd_sf"/>
</dbReference>
<dbReference type="Gene3D" id="1.20.120.530">
    <property type="entry name" value="GntR ligand-binding domain-like"/>
    <property type="match status" value="1"/>
</dbReference>
<dbReference type="InterPro" id="IPR011711">
    <property type="entry name" value="GntR_C"/>
</dbReference>
<evidence type="ECO:0000259" key="4">
    <source>
        <dbReference type="PROSITE" id="PS50949"/>
    </source>
</evidence>
<dbReference type="GO" id="GO:0003677">
    <property type="term" value="F:DNA binding"/>
    <property type="evidence" value="ECO:0007669"/>
    <property type="project" value="UniProtKB-KW"/>
</dbReference>
<evidence type="ECO:0000313" key="6">
    <source>
        <dbReference type="Proteomes" id="UP000002484"/>
    </source>
</evidence>
<dbReference type="InterPro" id="IPR000524">
    <property type="entry name" value="Tscrpt_reg_HTH_GntR"/>
</dbReference>
<dbReference type="SUPFAM" id="SSF46785">
    <property type="entry name" value="Winged helix' DNA-binding domain"/>
    <property type="match status" value="1"/>
</dbReference>
<keyword evidence="3" id="KW-0804">Transcription</keyword>
<keyword evidence="2" id="KW-0238">DNA-binding</keyword>
<proteinExistence type="predicted"/>
<dbReference type="SUPFAM" id="SSF48008">
    <property type="entry name" value="GntR ligand-binding domain-like"/>
    <property type="match status" value="1"/>
</dbReference>
<evidence type="ECO:0000256" key="1">
    <source>
        <dbReference type="ARBA" id="ARBA00023015"/>
    </source>
</evidence>
<keyword evidence="6" id="KW-1185">Reference proteome</keyword>
<dbReference type="HOGENOM" id="CLU_017584_5_4_11"/>
<dbReference type="GO" id="GO:0003700">
    <property type="term" value="F:DNA-binding transcription factor activity"/>
    <property type="evidence" value="ECO:0007669"/>
    <property type="project" value="InterPro"/>
</dbReference>
<protein>
    <submittedName>
        <fullName evidence="5">Transcriptional regulator, GntR family</fullName>
    </submittedName>
</protein>
<dbReference type="STRING" id="298654.FraEuI1c_5425"/>
<dbReference type="RefSeq" id="WP_013426530.1">
    <property type="nucleotide sequence ID" value="NC_014666.1"/>
</dbReference>
<dbReference type="Gene3D" id="1.10.10.10">
    <property type="entry name" value="Winged helix-like DNA-binding domain superfamily/Winged helix DNA-binding domain"/>
    <property type="match status" value="1"/>
</dbReference>
<dbReference type="Pfam" id="PF00392">
    <property type="entry name" value="GntR"/>
    <property type="match status" value="1"/>
</dbReference>
<dbReference type="eggNOG" id="COG1802">
    <property type="taxonomic scope" value="Bacteria"/>
</dbReference>
<dbReference type="Pfam" id="PF07729">
    <property type="entry name" value="FCD"/>
    <property type="match status" value="1"/>
</dbReference>
<name>E3JAS4_PSEI1</name>
<gene>
    <name evidence="5" type="ordered locus">FraEuI1c_5425</name>
</gene>
<dbReference type="AlphaFoldDB" id="E3JAS4"/>
<keyword evidence="1" id="KW-0805">Transcription regulation</keyword>
<dbReference type="KEGG" id="fri:FraEuI1c_5425"/>
<dbReference type="OrthoDB" id="3570892at2"/>
<organism evidence="5 6">
    <name type="scientific">Pseudofrankia inefficax (strain DSM 45817 / CECT 9037 / DDB 130130 / EuI1c)</name>
    <name type="common">Frankia inefficax</name>
    <dbReference type="NCBI Taxonomy" id="298654"/>
    <lineage>
        <taxon>Bacteria</taxon>
        <taxon>Bacillati</taxon>
        <taxon>Actinomycetota</taxon>
        <taxon>Actinomycetes</taxon>
        <taxon>Frankiales</taxon>
        <taxon>Frankiaceae</taxon>
        <taxon>Pseudofrankia</taxon>
    </lineage>
</organism>